<evidence type="ECO:0000256" key="4">
    <source>
        <dbReference type="ARBA" id="ARBA00023136"/>
    </source>
</evidence>
<dbReference type="RefSeq" id="WP_320501500.1">
    <property type="nucleotide sequence ID" value="NZ_JAXCLX010000002.1"/>
</dbReference>
<gene>
    <name evidence="6" type="ORF">SMD31_13900</name>
</gene>
<dbReference type="PANTHER" id="PTHR43875">
    <property type="entry name" value="MALTODEXTRIN IMPORT ATP-BINDING PROTEIN MSMX"/>
    <property type="match status" value="1"/>
</dbReference>
<dbReference type="InterPro" id="IPR008995">
    <property type="entry name" value="Mo/tungstate-bd_C_term_dom"/>
</dbReference>
<evidence type="ECO:0000256" key="1">
    <source>
        <dbReference type="ARBA" id="ARBA00005417"/>
    </source>
</evidence>
<evidence type="ECO:0000256" key="2">
    <source>
        <dbReference type="ARBA" id="ARBA00022475"/>
    </source>
</evidence>
<organism evidence="6 7">
    <name type="scientific">Dongia rigui</name>
    <dbReference type="NCBI Taxonomy" id="940149"/>
    <lineage>
        <taxon>Bacteria</taxon>
        <taxon>Pseudomonadati</taxon>
        <taxon>Pseudomonadota</taxon>
        <taxon>Alphaproteobacteria</taxon>
        <taxon>Rhodospirillales</taxon>
        <taxon>Dongiaceae</taxon>
        <taxon>Dongia</taxon>
    </lineage>
</organism>
<sequence>MSGPGHLELRDLTAGEGAAALDGFSAQLPRGAFFALVAPAPELLTTAIDLIAGFARPRHGRILIDNKDLGLRVPGERGVMTVRAHLALFPHLTLRANIAFPLQQRGHDRAEIATRLERVVEECGIAADLLDRLPASLTAEQQLRTALARAMAGEPEILLLERPLQVLPGAARHAFLPELKRLHRQFNLTTLFATDDLAEAMALADIISVVVGGREVQLGKAEELFGRPASATVAQLAGPCNLLPVDVEMLDAKVVLRSALLQSGGGDLGRERCHPRLASGPALLLVRPEVVRPFLGIRRFDLLTDGIIADVMPRGTNTRIRVAIEGFAPGVIAEIPAPAPFPLESGRRVTLGWNRADSYLLPVT</sequence>
<keyword evidence="4" id="KW-0472">Membrane</keyword>
<dbReference type="InterPro" id="IPR027417">
    <property type="entry name" value="P-loop_NTPase"/>
</dbReference>
<dbReference type="PROSITE" id="PS50893">
    <property type="entry name" value="ABC_TRANSPORTER_2"/>
    <property type="match status" value="1"/>
</dbReference>
<keyword evidence="7" id="KW-1185">Reference proteome</keyword>
<keyword evidence="6" id="KW-0067">ATP-binding</keyword>
<feature type="domain" description="ABC transporter" evidence="5">
    <location>
        <begin position="7"/>
        <end position="237"/>
    </location>
</feature>
<dbReference type="Gene3D" id="3.40.50.300">
    <property type="entry name" value="P-loop containing nucleotide triphosphate hydrolases"/>
    <property type="match status" value="1"/>
</dbReference>
<dbReference type="GO" id="GO:0005524">
    <property type="term" value="F:ATP binding"/>
    <property type="evidence" value="ECO:0007669"/>
    <property type="project" value="UniProtKB-KW"/>
</dbReference>
<evidence type="ECO:0000313" key="7">
    <source>
        <dbReference type="Proteomes" id="UP001271769"/>
    </source>
</evidence>
<proteinExistence type="inferred from homology"/>
<dbReference type="SUPFAM" id="SSF50331">
    <property type="entry name" value="MOP-like"/>
    <property type="match status" value="1"/>
</dbReference>
<accession>A0ABU5E2I3</accession>
<comment type="caution">
    <text evidence="6">The sequence shown here is derived from an EMBL/GenBank/DDBJ whole genome shotgun (WGS) entry which is preliminary data.</text>
</comment>
<dbReference type="SUPFAM" id="SSF52540">
    <property type="entry name" value="P-loop containing nucleoside triphosphate hydrolases"/>
    <property type="match status" value="1"/>
</dbReference>
<evidence type="ECO:0000259" key="5">
    <source>
        <dbReference type="PROSITE" id="PS50893"/>
    </source>
</evidence>
<dbReference type="InterPro" id="IPR003439">
    <property type="entry name" value="ABC_transporter-like_ATP-bd"/>
</dbReference>
<dbReference type="InterPro" id="IPR047641">
    <property type="entry name" value="ABC_transpr_MalK/UgpC-like"/>
</dbReference>
<dbReference type="Proteomes" id="UP001271769">
    <property type="component" value="Unassembled WGS sequence"/>
</dbReference>
<name>A0ABU5E2I3_9PROT</name>
<evidence type="ECO:0000313" key="6">
    <source>
        <dbReference type="EMBL" id="MDY0873031.1"/>
    </source>
</evidence>
<keyword evidence="6" id="KW-0547">Nucleotide-binding</keyword>
<evidence type="ECO:0000256" key="3">
    <source>
        <dbReference type="ARBA" id="ARBA00022967"/>
    </source>
</evidence>
<comment type="similarity">
    <text evidence="1">Belongs to the ABC transporter superfamily.</text>
</comment>
<reference evidence="6 7" key="1">
    <citation type="journal article" date="2013" name="Antonie Van Leeuwenhoek">
        <title>Dongia rigui sp. nov., isolated from freshwater of a large wetland in Korea.</title>
        <authorList>
            <person name="Baik K.S."/>
            <person name="Hwang Y.M."/>
            <person name="Choi J.S."/>
            <person name="Kwon J."/>
            <person name="Seong C.N."/>
        </authorList>
    </citation>
    <scope>NUCLEOTIDE SEQUENCE [LARGE SCALE GENOMIC DNA]</scope>
    <source>
        <strain evidence="6 7">04SU4-P</strain>
    </source>
</reference>
<dbReference type="InterPro" id="IPR013611">
    <property type="entry name" value="Transp-assoc_OB_typ2"/>
</dbReference>
<protein>
    <submittedName>
        <fullName evidence="6">ABC transporter ATP-binding protein</fullName>
    </submittedName>
</protein>
<dbReference type="PANTHER" id="PTHR43875:SF15">
    <property type="entry name" value="TREHALOSE IMPORT ATP-BINDING PROTEIN SUGC"/>
    <property type="match status" value="1"/>
</dbReference>
<dbReference type="Pfam" id="PF00005">
    <property type="entry name" value="ABC_tran"/>
    <property type="match status" value="1"/>
</dbReference>
<dbReference type="Pfam" id="PF08402">
    <property type="entry name" value="TOBE_2"/>
    <property type="match status" value="1"/>
</dbReference>
<keyword evidence="3" id="KW-1278">Translocase</keyword>
<dbReference type="EMBL" id="JAXCLX010000002">
    <property type="protein sequence ID" value="MDY0873031.1"/>
    <property type="molecule type" value="Genomic_DNA"/>
</dbReference>
<keyword evidence="2" id="KW-1003">Cell membrane</keyword>